<dbReference type="PROSITE" id="PS51257">
    <property type="entry name" value="PROKAR_LIPOPROTEIN"/>
    <property type="match status" value="1"/>
</dbReference>
<proteinExistence type="predicted"/>
<reference evidence="1 2" key="1">
    <citation type="submission" date="2009-04" db="EMBL/GenBank/DDBJ databases">
        <authorList>
            <person name="Sebastian Y."/>
            <person name="Madupu R."/>
            <person name="Durkin A.S."/>
            <person name="Torralba M."/>
            <person name="Methe B."/>
            <person name="Sutton G.G."/>
            <person name="Strausberg R.L."/>
            <person name="Nelson K.E."/>
        </authorList>
    </citation>
    <scope>NUCLEOTIDE SEQUENCE [LARGE SCALE GENOMIC DNA]</scope>
    <source>
        <strain evidence="2">ATCC 35406 / BCRC 14492 / JCM 8526 / NCTC 13058 / HG 370</strain>
    </source>
</reference>
<dbReference type="GeneID" id="93365980"/>
<dbReference type="AlphaFoldDB" id="C3JBU5"/>
<comment type="caution">
    <text evidence="1">The sequence shown here is derived from an EMBL/GenBank/DDBJ whole genome shotgun (WGS) entry which is preliminary data.</text>
</comment>
<evidence type="ECO:0000313" key="1">
    <source>
        <dbReference type="EMBL" id="EEN82339.1"/>
    </source>
</evidence>
<evidence type="ECO:0008006" key="3">
    <source>
        <dbReference type="Google" id="ProtNLM"/>
    </source>
</evidence>
<gene>
    <name evidence="1" type="ORF">POREN0001_1831</name>
</gene>
<name>C3JBU5_POREA</name>
<evidence type="ECO:0000313" key="2">
    <source>
        <dbReference type="Proteomes" id="UP000004295"/>
    </source>
</evidence>
<dbReference type="EMBL" id="ACNN01000026">
    <property type="protein sequence ID" value="EEN82339.1"/>
    <property type="molecule type" value="Genomic_DNA"/>
</dbReference>
<dbReference type="RefSeq" id="WP_004334091.1">
    <property type="nucleotide sequence ID" value="NZ_ACNN01000026.1"/>
</dbReference>
<organism evidence="1 2">
    <name type="scientific">Porphyromonas endodontalis (strain ATCC 35406 / DSM 24491 / JCM 8526 / CCUG 16442 / BCRC 14492 / NCTC 13058 / HG 370)</name>
    <name type="common">Bacteroides endodontalis</name>
    <dbReference type="NCBI Taxonomy" id="553175"/>
    <lineage>
        <taxon>Bacteria</taxon>
        <taxon>Pseudomonadati</taxon>
        <taxon>Bacteroidota</taxon>
        <taxon>Bacteroidia</taxon>
        <taxon>Bacteroidales</taxon>
        <taxon>Porphyromonadaceae</taxon>
        <taxon>Porphyromonas</taxon>
    </lineage>
</organism>
<keyword evidence="2" id="KW-1185">Reference proteome</keyword>
<dbReference type="Proteomes" id="UP000004295">
    <property type="component" value="Unassembled WGS sequence"/>
</dbReference>
<protein>
    <recommendedName>
        <fullName evidence="3">Lipoprotein</fullName>
    </recommendedName>
</protein>
<sequence length="189" mass="21756">MRRTYFAILGVFISLLPLVSGCRFFSPPKYDIDKDSLFFSAMPPRTENGANIVAFEFDGEPYVFPKEGMRQSFFTRLPWTSKISVRKEKDTIERVFIWHADRDNKKYNASTSYIHIYLSEENLHQETFKGKGKLRLGAWHSGSEGITFEITTHIPSRGLICGRFSGVLTKGTDVPKKVENGFFDLKYTF</sequence>
<dbReference type="STRING" id="553175.POREN0001_1831"/>
<accession>C3JBU5</accession>